<sequence>MPLTLAIDGAQHIPAALDPLTLVAIEAALATLPTDRPGQRLTALAELAPLLASTGSIGSHAAAHLGQAAKPVRAILFDKSQTTNWALGWHQDRTIAVRERIETAGFGPWTIKSGLHHVAPPQPLLDRMVTLRVHLDPVDPDNAPLLIAPGSHRHGRIAESDVAAMVDRCGTVACLASRGDIWLYATPILHASDAAANPRHRRVLQLDYSADDLPGDLEWLGI</sequence>
<evidence type="ECO:0000313" key="2">
    <source>
        <dbReference type="Proteomes" id="UP000290975"/>
    </source>
</evidence>
<dbReference type="RefSeq" id="WP_130752602.1">
    <property type="nucleotide sequence ID" value="NZ_BBQY01000004.1"/>
</dbReference>
<evidence type="ECO:0000313" key="1">
    <source>
        <dbReference type="EMBL" id="GBH30429.1"/>
    </source>
</evidence>
<comment type="caution">
    <text evidence="1">The sequence shown here is derived from an EMBL/GenBank/DDBJ whole genome shotgun (WGS) entry which is preliminary data.</text>
</comment>
<organism evidence="1 2">
    <name type="scientific">Sphingobium xenophagum</name>
    <dbReference type="NCBI Taxonomy" id="121428"/>
    <lineage>
        <taxon>Bacteria</taxon>
        <taxon>Pseudomonadati</taxon>
        <taxon>Pseudomonadota</taxon>
        <taxon>Alphaproteobacteria</taxon>
        <taxon>Sphingomonadales</taxon>
        <taxon>Sphingomonadaceae</taxon>
        <taxon>Sphingobium</taxon>
    </lineage>
</organism>
<dbReference type="Pfam" id="PF05721">
    <property type="entry name" value="PhyH"/>
    <property type="match status" value="1"/>
</dbReference>
<dbReference type="Gene3D" id="2.60.120.620">
    <property type="entry name" value="q2cbj1_9rhob like domain"/>
    <property type="match status" value="1"/>
</dbReference>
<dbReference type="EMBL" id="BBQY01000004">
    <property type="protein sequence ID" value="GBH30429.1"/>
    <property type="molecule type" value="Genomic_DNA"/>
</dbReference>
<evidence type="ECO:0008006" key="3">
    <source>
        <dbReference type="Google" id="ProtNLM"/>
    </source>
</evidence>
<dbReference type="Proteomes" id="UP000290975">
    <property type="component" value="Unassembled WGS sequence"/>
</dbReference>
<dbReference type="SUPFAM" id="SSF51197">
    <property type="entry name" value="Clavaminate synthase-like"/>
    <property type="match status" value="1"/>
</dbReference>
<keyword evidence="2" id="KW-1185">Reference proteome</keyword>
<dbReference type="InterPro" id="IPR008775">
    <property type="entry name" value="Phytyl_CoA_dOase-like"/>
</dbReference>
<accession>A0A401J1C2</accession>
<dbReference type="GO" id="GO:0016706">
    <property type="term" value="F:2-oxoglutarate-dependent dioxygenase activity"/>
    <property type="evidence" value="ECO:0007669"/>
    <property type="project" value="UniProtKB-ARBA"/>
</dbReference>
<reference evidence="1 2" key="1">
    <citation type="submission" date="2014-12" db="EMBL/GenBank/DDBJ databases">
        <title>Whole genome sequencing of Sphingobium xenophagum OW59.</title>
        <authorList>
            <person name="Ohta Y."/>
            <person name="Nishi S."/>
            <person name="Hatada Y."/>
        </authorList>
    </citation>
    <scope>NUCLEOTIDE SEQUENCE [LARGE SCALE GENOMIC DNA]</scope>
    <source>
        <strain evidence="1 2">OW59</strain>
    </source>
</reference>
<name>A0A401J1C2_SPHXE</name>
<protein>
    <recommendedName>
        <fullName evidence="3">Phytanoyl-CoA dioxygenase</fullName>
    </recommendedName>
</protein>
<proteinExistence type="predicted"/>
<gene>
    <name evidence="1" type="ORF">MBESOW_P1683</name>
</gene>
<dbReference type="AlphaFoldDB" id="A0A401J1C2"/>